<dbReference type="FunFam" id="3.30.160.380:FF:000005">
    <property type="entry name" value="Dicer-like protein 2"/>
    <property type="match status" value="1"/>
</dbReference>
<evidence type="ECO:0000256" key="4">
    <source>
        <dbReference type="ARBA" id="ARBA00022723"/>
    </source>
</evidence>
<dbReference type="InterPro" id="IPR036389">
    <property type="entry name" value="RNase_III_sf"/>
</dbReference>
<comment type="cofactor">
    <cofactor evidence="1">
        <name>Mn(2+)</name>
        <dbReference type="ChEBI" id="CHEBI:29035"/>
    </cofactor>
</comment>
<keyword evidence="5" id="KW-0677">Repeat</keyword>
<keyword evidence="6" id="KW-0547">Nucleotide-binding</keyword>
<keyword evidence="7" id="KW-0378">Hydrolase</keyword>
<dbReference type="CDD" id="cd00593">
    <property type="entry name" value="RIBOc"/>
    <property type="match status" value="2"/>
</dbReference>
<dbReference type="GO" id="GO:0046872">
    <property type="term" value="F:metal ion binding"/>
    <property type="evidence" value="ECO:0007669"/>
    <property type="project" value="UniProtKB-KW"/>
</dbReference>
<dbReference type="Pfam" id="PF00271">
    <property type="entry name" value="Helicase_C"/>
    <property type="match status" value="1"/>
</dbReference>
<dbReference type="FunFam" id="1.10.1520.10:FF:000032">
    <property type="entry name" value="Dicer-like protein 2"/>
    <property type="match status" value="1"/>
</dbReference>
<dbReference type="PROSITE" id="PS50142">
    <property type="entry name" value="RNASE_3_2"/>
    <property type="match status" value="2"/>
</dbReference>
<gene>
    <name evidence="21" type="ORF">CNMCM5793_000386</name>
    <name evidence="22" type="ORF">CNMCM6106_003429</name>
</gene>
<comment type="function">
    <text evidence="14">Dicer-like endonuclease involved in cleaving double-stranded RNA in the RNA interference (RNAi) pathway. Produces 21 to 25 bp dsRNAs (siRNAs) which target the selective destruction of homologous RNAs leading to sequence-specific suppression of gene expression, called post-transcriptional gene silencing (PTGS). Part of a broad host defense response against viral infection and transposons.</text>
</comment>
<dbReference type="PROSITE" id="PS51194">
    <property type="entry name" value="HELICASE_CTER"/>
    <property type="match status" value="1"/>
</dbReference>
<evidence type="ECO:0000256" key="1">
    <source>
        <dbReference type="ARBA" id="ARBA00001936"/>
    </source>
</evidence>
<dbReference type="PANTHER" id="PTHR14950">
    <property type="entry name" value="DICER-RELATED"/>
    <property type="match status" value="1"/>
</dbReference>
<feature type="domain" description="Dicer dsRNA-binding fold" evidence="20">
    <location>
        <begin position="566"/>
        <end position="660"/>
    </location>
</feature>
<feature type="domain" description="Helicase ATP-binding" evidence="18">
    <location>
        <begin position="23"/>
        <end position="228"/>
    </location>
</feature>
<dbReference type="GO" id="GO:0004386">
    <property type="term" value="F:helicase activity"/>
    <property type="evidence" value="ECO:0007669"/>
    <property type="project" value="UniProtKB-KW"/>
</dbReference>
<dbReference type="InterPro" id="IPR027417">
    <property type="entry name" value="P-loop_NTPase"/>
</dbReference>
<evidence type="ECO:0000313" key="21">
    <source>
        <dbReference type="EMBL" id="KAF7122361.1"/>
    </source>
</evidence>
<dbReference type="PROSITE" id="PS00517">
    <property type="entry name" value="RNASE_3_1"/>
    <property type="match status" value="1"/>
</dbReference>
<keyword evidence="10" id="KW-0460">Magnesium</keyword>
<dbReference type="FunFam" id="3.40.50.300:FF:001669">
    <property type="entry name" value="Dicer-like protein 1"/>
    <property type="match status" value="1"/>
</dbReference>
<organism evidence="22 24">
    <name type="scientific">Aspergillus hiratsukae</name>
    <dbReference type="NCBI Taxonomy" id="1194566"/>
    <lineage>
        <taxon>Eukaryota</taxon>
        <taxon>Fungi</taxon>
        <taxon>Dikarya</taxon>
        <taxon>Ascomycota</taxon>
        <taxon>Pezizomycotina</taxon>
        <taxon>Eurotiomycetes</taxon>
        <taxon>Eurotiomycetidae</taxon>
        <taxon>Eurotiales</taxon>
        <taxon>Aspergillaceae</taxon>
        <taxon>Aspergillus</taxon>
        <taxon>Aspergillus subgen. Fumigati</taxon>
    </lineage>
</organism>
<keyword evidence="23" id="KW-1185">Reference proteome</keyword>
<dbReference type="Pfam" id="PF00270">
    <property type="entry name" value="DEAD"/>
    <property type="match status" value="1"/>
</dbReference>
<dbReference type="Gene3D" id="3.40.50.300">
    <property type="entry name" value="P-loop containing nucleotide triphosphate hydrolases"/>
    <property type="match status" value="2"/>
</dbReference>
<evidence type="ECO:0000313" key="23">
    <source>
        <dbReference type="Proteomes" id="UP000630445"/>
    </source>
</evidence>
<evidence type="ECO:0000256" key="9">
    <source>
        <dbReference type="ARBA" id="ARBA00022840"/>
    </source>
</evidence>
<comment type="caution">
    <text evidence="22">The sequence shown here is derived from an EMBL/GenBank/DDBJ whole genome shotgun (WGS) entry which is preliminary data.</text>
</comment>
<reference evidence="22" key="1">
    <citation type="submission" date="2020-06" db="EMBL/GenBank/DDBJ databases">
        <title>Draft genome sequences of strains closely related to Aspergillus parafelis and Aspergillus hiratsukae.</title>
        <authorList>
            <person name="Dos Santos R.A.C."/>
            <person name="Rivero-Menendez O."/>
            <person name="Steenwyk J.L."/>
            <person name="Mead M.E."/>
            <person name="Goldman G.H."/>
            <person name="Alastruey-Izquierdo A."/>
            <person name="Rokas A."/>
        </authorList>
    </citation>
    <scope>NUCLEOTIDE SEQUENCE</scope>
    <source>
        <strain evidence="21">CNM-CM5793</strain>
        <strain evidence="22">CNM-CM6106</strain>
    </source>
</reference>
<evidence type="ECO:0000259" key="17">
    <source>
        <dbReference type="PROSITE" id="PS50142"/>
    </source>
</evidence>
<dbReference type="GO" id="GO:0005524">
    <property type="term" value="F:ATP binding"/>
    <property type="evidence" value="ECO:0007669"/>
    <property type="project" value="UniProtKB-KW"/>
</dbReference>
<evidence type="ECO:0000256" key="13">
    <source>
        <dbReference type="ARBA" id="ARBA00023211"/>
    </source>
</evidence>
<keyword evidence="12" id="KW-0051">Antiviral defense</keyword>
<dbReference type="InterPro" id="IPR011545">
    <property type="entry name" value="DEAD/DEAH_box_helicase_dom"/>
</dbReference>
<protein>
    <recommendedName>
        <fullName evidence="15">Dicer-like protein 2</fullName>
    </recommendedName>
</protein>
<keyword evidence="13" id="KW-0464">Manganese</keyword>
<name>A0A8H6UV48_9EURO</name>
<evidence type="ECO:0000256" key="15">
    <source>
        <dbReference type="ARBA" id="ARBA00070369"/>
    </source>
</evidence>
<dbReference type="EMBL" id="JACBAF010002090">
    <property type="protein sequence ID" value="KAF7168103.1"/>
    <property type="molecule type" value="Genomic_DNA"/>
</dbReference>
<dbReference type="SMART" id="SM00487">
    <property type="entry name" value="DEXDc"/>
    <property type="match status" value="1"/>
</dbReference>
<dbReference type="EMBL" id="JACBAD010002021">
    <property type="protein sequence ID" value="KAF7122361.1"/>
    <property type="molecule type" value="Genomic_DNA"/>
</dbReference>
<evidence type="ECO:0000256" key="5">
    <source>
        <dbReference type="ARBA" id="ARBA00022737"/>
    </source>
</evidence>
<dbReference type="CDD" id="cd18034">
    <property type="entry name" value="DEXHc_dicer"/>
    <property type="match status" value="1"/>
</dbReference>
<sequence length="1407" mass="158502">MASAVTTSQDAAAYQPRNYQLEMLEASMKENIIVAMDTGSGKTHMYVCRRRAVIAPLRAVPALILTVKCRAVLRIKAELDICPPDKLVWFLAPTVALCIQQHEVIASNLPALRTRTLTGLDEVELWTDQSIWDAVLNGYRVIVSTHAVLADALSHGFVKMSRLALIIFDEAHHCTRKHAANKIMRDFYHPTLAKFGPGVVPRIMGLTASPVVRSNRQELLTVESNLDAIWYTPTDPAGFDSASETLGALYYAWETLDIEDDPYIKRLRKSPIDDKALQKALMTGKTYCREQLRRFVDRCRHIFEELGEWAAEYYIHASIKQLRDRVRDSYMTGDWDEAEKAYLVDFLSRIPASEIQLALNDPDSFRISPKFGSLLNFLDSLDEPEFSGLIFVKQRATVSAMTSLLSVHPSTRERFRCAAYVGWSNGNASKDILGDLLNMQWQRDTLDDFRSGRKNLIIATDVLEEGIDISACSVVVCYDKPPNLKSFVQRRGRARRKQSTYAIMFATDDASADVSKWHDLEQAMIEAYQDDERKLNSATALEGLDEEVMERLTVESTSAVLTADMAVAHLHHFCAVLPSEPYVDMRPVFSFAVNENGLVRGTVILPNCVHPKVRRTEGRRWWRTERAAMKETAFQAYKALYEFGLVNDHLLPLTKKPELKSHDLGAMPSILETSEQYDPWIEWAYSWSSPDIHQSRIVVRLDEGGGNELCMRLVGPTYLPPLSPMTLFWDNSTTFRVTFEAAERVPLVPLSSVDDMRATTALYLQAISSRVCRSERDFTALFAPDLHHTELKAWLNAYEGCDPALEVYSREHNPVHMGVVRDHSRYKEPFLFRRWLVSDENPSSSVIELECDPFPRRRNLLHRQTLANSRVDADEEIPESAAKTHTVAADVCTIDRLPFTMAIFGLFISVIVERLGVELIASRLRETILRDVGFTSTHHIITAITAPSAQALTNYQRYEFLGDSILKFSVSCQLFFQHPNWHEGYLSEGRDMIVQNPRLAKAALDTGLDAYIVTKMFTPRKWSAPLISEKLDRVPSKRQMSTKVLADVVEALIGAAYMDGGHATAQACIRRFLPEINLHGVDTRTAARSEAPESARHMVNDRLKQHIGYTFADESLLVEALTHPSCDYDSTTQSYQRLEFLGDAVLDMVIVSAIFNHPIQRPQGEMTKIKHAVVNANLLAFFCMEFAVPEEKPDVTQTSATSFAVTFSQESIQLWRFMRYRGQDLNTARDASLARHRALRDEITSSLHHAPYYPWQSLSRLNADKFFSDMIESVLGAIFVDSGGDLAPCELFVERIGLLGYLRRILDHGIDVAHPRNVAQQLAKSNIQFVAQRVLNEEGGASYQCSVRVEQVEVFAVTGCLTAEEAEVTAAVEAIKLLTEGAGGVYTVGQELKSRSAEIPTCIDRNE</sequence>
<dbReference type="GO" id="GO:0050688">
    <property type="term" value="P:regulation of defense response to virus"/>
    <property type="evidence" value="ECO:0007669"/>
    <property type="project" value="UniProtKB-KW"/>
</dbReference>
<evidence type="ECO:0000259" key="19">
    <source>
        <dbReference type="PROSITE" id="PS51194"/>
    </source>
</evidence>
<dbReference type="OrthoDB" id="416741at2759"/>
<dbReference type="InterPro" id="IPR001650">
    <property type="entry name" value="Helicase_C-like"/>
</dbReference>
<accession>A0A8H6UV48</accession>
<evidence type="ECO:0000256" key="12">
    <source>
        <dbReference type="ARBA" id="ARBA00023118"/>
    </source>
</evidence>
<feature type="domain" description="Helicase C-terminal" evidence="19">
    <location>
        <begin position="373"/>
        <end position="539"/>
    </location>
</feature>
<dbReference type="SUPFAM" id="SSF69065">
    <property type="entry name" value="RNase III domain-like"/>
    <property type="match status" value="2"/>
</dbReference>
<evidence type="ECO:0000256" key="10">
    <source>
        <dbReference type="ARBA" id="ARBA00022842"/>
    </source>
</evidence>
<evidence type="ECO:0000256" key="6">
    <source>
        <dbReference type="ARBA" id="ARBA00022741"/>
    </source>
</evidence>
<dbReference type="Proteomes" id="UP000630445">
    <property type="component" value="Unassembled WGS sequence"/>
</dbReference>
<dbReference type="GO" id="GO:0004525">
    <property type="term" value="F:ribonuclease III activity"/>
    <property type="evidence" value="ECO:0007669"/>
    <property type="project" value="InterPro"/>
</dbReference>
<dbReference type="SMART" id="SM00490">
    <property type="entry name" value="HELICc"/>
    <property type="match status" value="1"/>
</dbReference>
<dbReference type="Gene3D" id="3.30.160.380">
    <property type="entry name" value="Dicer dimerisation domain"/>
    <property type="match status" value="1"/>
</dbReference>
<evidence type="ECO:0000256" key="16">
    <source>
        <dbReference type="PROSITE-ProRule" id="PRU00657"/>
    </source>
</evidence>
<dbReference type="Proteomes" id="UP000662466">
    <property type="component" value="Unassembled WGS sequence"/>
</dbReference>
<dbReference type="InterPro" id="IPR014001">
    <property type="entry name" value="Helicase_ATP-bd"/>
</dbReference>
<keyword evidence="8" id="KW-0347">Helicase</keyword>
<comment type="similarity">
    <text evidence="16">Belongs to the helicase family. Dicer subfamily.</text>
</comment>
<dbReference type="CDD" id="cd18802">
    <property type="entry name" value="SF2_C_dicer"/>
    <property type="match status" value="1"/>
</dbReference>
<dbReference type="Pfam" id="PF00636">
    <property type="entry name" value="Ribonuclease_3"/>
    <property type="match status" value="2"/>
</dbReference>
<evidence type="ECO:0000256" key="7">
    <source>
        <dbReference type="ARBA" id="ARBA00022801"/>
    </source>
</evidence>
<feature type="domain" description="RNase III" evidence="17">
    <location>
        <begin position="908"/>
        <end position="1061"/>
    </location>
</feature>
<dbReference type="GO" id="GO:0051607">
    <property type="term" value="P:defense response to virus"/>
    <property type="evidence" value="ECO:0007669"/>
    <property type="project" value="UniProtKB-KW"/>
</dbReference>
<evidence type="ECO:0000256" key="11">
    <source>
        <dbReference type="ARBA" id="ARBA00022884"/>
    </source>
</evidence>
<evidence type="ECO:0000259" key="18">
    <source>
        <dbReference type="PROSITE" id="PS51192"/>
    </source>
</evidence>
<dbReference type="InterPro" id="IPR038248">
    <property type="entry name" value="Dicer_dimer_sf"/>
</dbReference>
<dbReference type="Gene3D" id="1.10.1520.10">
    <property type="entry name" value="Ribonuclease III domain"/>
    <property type="match status" value="2"/>
</dbReference>
<comment type="cofactor">
    <cofactor evidence="2">
        <name>Mg(2+)</name>
        <dbReference type="ChEBI" id="CHEBI:18420"/>
    </cofactor>
</comment>
<evidence type="ECO:0000259" key="20">
    <source>
        <dbReference type="PROSITE" id="PS51327"/>
    </source>
</evidence>
<dbReference type="GO" id="GO:0005634">
    <property type="term" value="C:nucleus"/>
    <property type="evidence" value="ECO:0007669"/>
    <property type="project" value="TreeGrafter"/>
</dbReference>
<dbReference type="PROSITE" id="PS51327">
    <property type="entry name" value="DICER_DSRBF"/>
    <property type="match status" value="1"/>
</dbReference>
<feature type="domain" description="RNase III" evidence="17">
    <location>
        <begin position="1100"/>
        <end position="1283"/>
    </location>
</feature>
<evidence type="ECO:0000256" key="2">
    <source>
        <dbReference type="ARBA" id="ARBA00001946"/>
    </source>
</evidence>
<evidence type="ECO:0000313" key="24">
    <source>
        <dbReference type="Proteomes" id="UP000662466"/>
    </source>
</evidence>
<dbReference type="InterPro" id="IPR005034">
    <property type="entry name" value="Dicer_dimerisation"/>
</dbReference>
<dbReference type="GO" id="GO:0003723">
    <property type="term" value="F:RNA binding"/>
    <property type="evidence" value="ECO:0007669"/>
    <property type="project" value="UniProtKB-UniRule"/>
</dbReference>
<keyword evidence="4" id="KW-0479">Metal-binding</keyword>
<dbReference type="GO" id="GO:0005737">
    <property type="term" value="C:cytoplasm"/>
    <property type="evidence" value="ECO:0007669"/>
    <property type="project" value="TreeGrafter"/>
</dbReference>
<dbReference type="SUPFAM" id="SSF52540">
    <property type="entry name" value="P-loop containing nucleoside triphosphate hydrolases"/>
    <property type="match status" value="1"/>
</dbReference>
<keyword evidence="9" id="KW-0067">ATP-binding</keyword>
<dbReference type="Pfam" id="PF03368">
    <property type="entry name" value="Dicer_dimer"/>
    <property type="match status" value="1"/>
</dbReference>
<dbReference type="PROSITE" id="PS51192">
    <property type="entry name" value="HELICASE_ATP_BIND_1"/>
    <property type="match status" value="1"/>
</dbReference>
<dbReference type="PANTHER" id="PTHR14950:SF37">
    <property type="entry name" value="ENDORIBONUCLEASE DICER"/>
    <property type="match status" value="1"/>
</dbReference>
<dbReference type="InterPro" id="IPR000999">
    <property type="entry name" value="RNase_III_dom"/>
</dbReference>
<dbReference type="GO" id="GO:0030422">
    <property type="term" value="P:siRNA processing"/>
    <property type="evidence" value="ECO:0007669"/>
    <property type="project" value="TreeGrafter"/>
</dbReference>
<evidence type="ECO:0000313" key="22">
    <source>
        <dbReference type="EMBL" id="KAF7168103.1"/>
    </source>
</evidence>
<proteinExistence type="inferred from homology"/>
<evidence type="ECO:0000256" key="8">
    <source>
        <dbReference type="ARBA" id="ARBA00022806"/>
    </source>
</evidence>
<evidence type="ECO:0000256" key="3">
    <source>
        <dbReference type="ARBA" id="ARBA00022721"/>
    </source>
</evidence>
<dbReference type="FunFam" id="1.10.1520.10:FF:000015">
    <property type="entry name" value="Dicer-like protein 1"/>
    <property type="match status" value="1"/>
</dbReference>
<keyword evidence="11 16" id="KW-0694">RNA-binding</keyword>
<dbReference type="SMART" id="SM00535">
    <property type="entry name" value="RIBOc"/>
    <property type="match status" value="2"/>
</dbReference>
<evidence type="ECO:0000256" key="14">
    <source>
        <dbReference type="ARBA" id="ARBA00025403"/>
    </source>
</evidence>
<keyword evidence="3" id="KW-0930">Antiviral protein</keyword>